<evidence type="ECO:0000313" key="2">
    <source>
        <dbReference type="Proteomes" id="UP000499080"/>
    </source>
</evidence>
<dbReference type="Proteomes" id="UP000499080">
    <property type="component" value="Unassembled WGS sequence"/>
</dbReference>
<dbReference type="EMBL" id="BGPR01007356">
    <property type="protein sequence ID" value="GBN26210.1"/>
    <property type="molecule type" value="Genomic_DNA"/>
</dbReference>
<reference evidence="1 2" key="1">
    <citation type="journal article" date="2019" name="Sci. Rep.">
        <title>Orb-weaving spider Araneus ventricosus genome elucidates the spidroin gene catalogue.</title>
        <authorList>
            <person name="Kono N."/>
            <person name="Nakamura H."/>
            <person name="Ohtoshi R."/>
            <person name="Moran D.A.P."/>
            <person name="Shinohara A."/>
            <person name="Yoshida Y."/>
            <person name="Fujiwara M."/>
            <person name="Mori M."/>
            <person name="Tomita M."/>
            <person name="Arakawa K."/>
        </authorList>
    </citation>
    <scope>NUCLEOTIDE SEQUENCE [LARGE SCALE GENOMIC DNA]</scope>
</reference>
<gene>
    <name evidence="1" type="ORF">AVEN_76595_1</name>
</gene>
<keyword evidence="2" id="KW-1185">Reference proteome</keyword>
<evidence type="ECO:0000313" key="1">
    <source>
        <dbReference type="EMBL" id="GBN26210.1"/>
    </source>
</evidence>
<organism evidence="1 2">
    <name type="scientific">Araneus ventricosus</name>
    <name type="common">Orbweaver spider</name>
    <name type="synonym">Epeira ventricosa</name>
    <dbReference type="NCBI Taxonomy" id="182803"/>
    <lineage>
        <taxon>Eukaryota</taxon>
        <taxon>Metazoa</taxon>
        <taxon>Ecdysozoa</taxon>
        <taxon>Arthropoda</taxon>
        <taxon>Chelicerata</taxon>
        <taxon>Arachnida</taxon>
        <taxon>Araneae</taxon>
        <taxon>Araneomorphae</taxon>
        <taxon>Entelegynae</taxon>
        <taxon>Araneoidea</taxon>
        <taxon>Araneidae</taxon>
        <taxon>Araneus</taxon>
    </lineage>
</organism>
<sequence length="163" mass="18939">MYRKVKTQKRNEIDITHWVRGLNTNIVDIVTYRKNCFIAMLVLRQEREFYGGFFTGGQVNEPRPWRPFLRHMRQNEASINARVIVLSLLGMEILRNFEKILCDVMPCRKSYKYRGAQTTSPGSRGTADGDIWRSLDKNSLPLDFGFFPGCLLLVAKGQFPHPR</sequence>
<name>A0A4Y2MIJ8_ARAVE</name>
<dbReference type="AlphaFoldDB" id="A0A4Y2MIJ8"/>
<proteinExistence type="predicted"/>
<protein>
    <submittedName>
        <fullName evidence="1">Uncharacterized protein</fullName>
    </submittedName>
</protein>
<comment type="caution">
    <text evidence="1">The sequence shown here is derived from an EMBL/GenBank/DDBJ whole genome shotgun (WGS) entry which is preliminary data.</text>
</comment>
<accession>A0A4Y2MIJ8</accession>